<dbReference type="InterPro" id="IPR012337">
    <property type="entry name" value="RNaseH-like_sf"/>
</dbReference>
<sequence>MWSRLEHRPVILTMPLWGAERIRGERLKLDIRVATSTIQRYLREARPPRQVGLPWATFLRNHAPAIWACDFLPVTDLLFRPLFAFFVIALETRRVVHVGVTRHPTDAWVAQQLRVATPFDQQPTYLIRDNDSKYGPAFARVAAASGIAELRTAYRAPRQNAACERFLGSVRRECLDHVLVLGEAHLGRILREYARYFNRDRPHQGLAQRTPETVTAGAARGEQGGRVRAIAILGGLHHAYARAA</sequence>
<feature type="domain" description="Integrase catalytic" evidence="1">
    <location>
        <begin position="60"/>
        <end position="219"/>
    </location>
</feature>
<name>A0A6J4UW33_9BACT</name>
<evidence type="ECO:0000313" key="2">
    <source>
        <dbReference type="EMBL" id="CAA9557829.1"/>
    </source>
</evidence>
<dbReference type="AlphaFoldDB" id="A0A6J4UW33"/>
<reference evidence="2" key="1">
    <citation type="submission" date="2020-02" db="EMBL/GenBank/DDBJ databases">
        <authorList>
            <person name="Meier V. D."/>
        </authorList>
    </citation>
    <scope>NUCLEOTIDE SEQUENCE</scope>
    <source>
        <strain evidence="2">AVDCRST_MAG88</strain>
    </source>
</reference>
<gene>
    <name evidence="2" type="ORF">AVDCRST_MAG88-1252</name>
</gene>
<dbReference type="GO" id="GO:0015074">
    <property type="term" value="P:DNA integration"/>
    <property type="evidence" value="ECO:0007669"/>
    <property type="project" value="InterPro"/>
</dbReference>
<dbReference type="InterPro" id="IPR036397">
    <property type="entry name" value="RNaseH_sf"/>
</dbReference>
<accession>A0A6J4UW33</accession>
<dbReference type="EMBL" id="CADCWM010000428">
    <property type="protein sequence ID" value="CAA9557829.1"/>
    <property type="molecule type" value="Genomic_DNA"/>
</dbReference>
<dbReference type="GO" id="GO:0003676">
    <property type="term" value="F:nucleic acid binding"/>
    <property type="evidence" value="ECO:0007669"/>
    <property type="project" value="InterPro"/>
</dbReference>
<dbReference type="Gene3D" id="3.30.420.10">
    <property type="entry name" value="Ribonuclease H-like superfamily/Ribonuclease H"/>
    <property type="match status" value="1"/>
</dbReference>
<organism evidence="2">
    <name type="scientific">uncultured Thermomicrobiales bacterium</name>
    <dbReference type="NCBI Taxonomy" id="1645740"/>
    <lineage>
        <taxon>Bacteria</taxon>
        <taxon>Pseudomonadati</taxon>
        <taxon>Thermomicrobiota</taxon>
        <taxon>Thermomicrobia</taxon>
        <taxon>Thermomicrobiales</taxon>
        <taxon>environmental samples</taxon>
    </lineage>
</organism>
<evidence type="ECO:0000259" key="1">
    <source>
        <dbReference type="PROSITE" id="PS50994"/>
    </source>
</evidence>
<proteinExistence type="predicted"/>
<dbReference type="SUPFAM" id="SSF53098">
    <property type="entry name" value="Ribonuclease H-like"/>
    <property type="match status" value="1"/>
</dbReference>
<protein>
    <submittedName>
        <fullName evidence="2">Mobile element protein</fullName>
    </submittedName>
</protein>
<dbReference type="InterPro" id="IPR001584">
    <property type="entry name" value="Integrase_cat-core"/>
</dbReference>
<dbReference type="Pfam" id="PF13683">
    <property type="entry name" value="rve_3"/>
    <property type="match status" value="1"/>
</dbReference>
<dbReference type="PROSITE" id="PS50994">
    <property type="entry name" value="INTEGRASE"/>
    <property type="match status" value="1"/>
</dbReference>